<dbReference type="AlphaFoldDB" id="A0A177WED1"/>
<gene>
    <name evidence="1" type="ORF">BDEG_21870</name>
</gene>
<accession>A0A177WED1</accession>
<reference evidence="1 2" key="2">
    <citation type="submission" date="2016-05" db="EMBL/GenBank/DDBJ databases">
        <title>Lineage-specific infection strategies underlie the spectrum of fungal disease in amphibians.</title>
        <authorList>
            <person name="Cuomo C.A."/>
            <person name="Farrer R.A."/>
            <person name="James T."/>
            <person name="Longcore J."/>
            <person name="Birren B."/>
        </authorList>
    </citation>
    <scope>NUCLEOTIDE SEQUENCE [LARGE SCALE GENOMIC DNA]</scope>
    <source>
        <strain evidence="1 2">JEL423</strain>
    </source>
</reference>
<reference evidence="1 2" key="1">
    <citation type="submission" date="2006-10" db="EMBL/GenBank/DDBJ databases">
        <title>The Genome Sequence of Batrachochytrium dendrobatidis JEL423.</title>
        <authorList>
            <consortium name="The Broad Institute Genome Sequencing Platform"/>
            <person name="Birren B."/>
            <person name="Lander E."/>
            <person name="Galagan J."/>
            <person name="Cuomo C."/>
            <person name="Devon K."/>
            <person name="Jaffe D."/>
            <person name="Butler J."/>
            <person name="Alvarez P."/>
            <person name="Gnerre S."/>
            <person name="Grabherr M."/>
            <person name="Kleber M."/>
            <person name="Mauceli E."/>
            <person name="Brockman W."/>
            <person name="Young S."/>
            <person name="LaButti K."/>
            <person name="Sykes S."/>
            <person name="DeCaprio D."/>
            <person name="Crawford M."/>
            <person name="Koehrsen M."/>
            <person name="Engels R."/>
            <person name="Montgomery P."/>
            <person name="Pearson M."/>
            <person name="Howarth C."/>
            <person name="Larson L."/>
            <person name="White J."/>
            <person name="O'Leary S."/>
            <person name="Kodira C."/>
            <person name="Zeng Q."/>
            <person name="Yandava C."/>
            <person name="Alvarado L."/>
            <person name="Longcore J."/>
            <person name="James T."/>
        </authorList>
    </citation>
    <scope>NUCLEOTIDE SEQUENCE [LARGE SCALE GENOMIC DNA]</scope>
    <source>
        <strain evidence="1 2">JEL423</strain>
    </source>
</reference>
<sequence>MPATNETPKTALPTCPECGLDIDFSAIDESQNKGCNCESTKNQCTIL</sequence>
<name>A0A177WED1_BATDL</name>
<dbReference type="EMBL" id="DS022301">
    <property type="protein sequence ID" value="OAJ37900.1"/>
    <property type="molecule type" value="Genomic_DNA"/>
</dbReference>
<organism evidence="1 2">
    <name type="scientific">Batrachochytrium dendrobatidis (strain JEL423)</name>
    <dbReference type="NCBI Taxonomy" id="403673"/>
    <lineage>
        <taxon>Eukaryota</taxon>
        <taxon>Fungi</taxon>
        <taxon>Fungi incertae sedis</taxon>
        <taxon>Chytridiomycota</taxon>
        <taxon>Chytridiomycota incertae sedis</taxon>
        <taxon>Chytridiomycetes</taxon>
        <taxon>Rhizophydiales</taxon>
        <taxon>Rhizophydiales incertae sedis</taxon>
        <taxon>Batrachochytrium</taxon>
    </lineage>
</organism>
<evidence type="ECO:0000313" key="2">
    <source>
        <dbReference type="Proteomes" id="UP000077115"/>
    </source>
</evidence>
<dbReference type="Proteomes" id="UP000077115">
    <property type="component" value="Unassembled WGS sequence"/>
</dbReference>
<protein>
    <submittedName>
        <fullName evidence="1">Uncharacterized protein</fullName>
    </submittedName>
</protein>
<dbReference type="VEuPathDB" id="FungiDB:BDEG_21870"/>
<proteinExistence type="predicted"/>
<evidence type="ECO:0000313" key="1">
    <source>
        <dbReference type="EMBL" id="OAJ37900.1"/>
    </source>
</evidence>